<name>A0ABU6Y6A9_9FABA</name>
<feature type="transmembrane region" description="Helical" evidence="1">
    <location>
        <begin position="68"/>
        <end position="93"/>
    </location>
</feature>
<keyword evidence="3" id="KW-1185">Reference proteome</keyword>
<accession>A0ABU6Y6A9</accession>
<keyword evidence="1" id="KW-0472">Membrane</keyword>
<dbReference type="Proteomes" id="UP001341840">
    <property type="component" value="Unassembled WGS sequence"/>
</dbReference>
<feature type="transmembrane region" description="Helical" evidence="1">
    <location>
        <begin position="44"/>
        <end position="62"/>
    </location>
</feature>
<comment type="caution">
    <text evidence="2">The sequence shown here is derived from an EMBL/GenBank/DDBJ whole genome shotgun (WGS) entry which is preliminary data.</text>
</comment>
<keyword evidence="1" id="KW-0812">Transmembrane</keyword>
<protein>
    <submittedName>
        <fullName evidence="2">Uncharacterized protein</fullName>
    </submittedName>
</protein>
<sequence>MTKYRVRGIVHEQHAPKLHNMNIWIPDTFRGHQNGRQDVKVSEMGSNLFCYVFFIVNGIIVVRISRIVIVVICTVTTIAIITAFTSVIVILTISKLLEFFLHASVVGFESSDYGHYLSKGWVVWWTS</sequence>
<evidence type="ECO:0000256" key="1">
    <source>
        <dbReference type="SAM" id="Phobius"/>
    </source>
</evidence>
<gene>
    <name evidence="2" type="ORF">PIB30_014764</name>
</gene>
<evidence type="ECO:0000313" key="3">
    <source>
        <dbReference type="Proteomes" id="UP001341840"/>
    </source>
</evidence>
<keyword evidence="1" id="KW-1133">Transmembrane helix</keyword>
<reference evidence="2 3" key="1">
    <citation type="journal article" date="2023" name="Plants (Basel)">
        <title>Bridging the Gap: Combining Genomics and Transcriptomics Approaches to Understand Stylosanthes scabra, an Orphan Legume from the Brazilian Caatinga.</title>
        <authorList>
            <person name="Ferreira-Neto J.R.C."/>
            <person name="da Silva M.D."/>
            <person name="Binneck E."/>
            <person name="de Melo N.F."/>
            <person name="da Silva R.H."/>
            <person name="de Melo A.L.T.M."/>
            <person name="Pandolfi V."/>
            <person name="Bustamante F.O."/>
            <person name="Brasileiro-Vidal A.C."/>
            <person name="Benko-Iseppon A.M."/>
        </authorList>
    </citation>
    <scope>NUCLEOTIDE SEQUENCE [LARGE SCALE GENOMIC DNA]</scope>
    <source>
        <tissue evidence="2">Leaves</tissue>
    </source>
</reference>
<organism evidence="2 3">
    <name type="scientific">Stylosanthes scabra</name>
    <dbReference type="NCBI Taxonomy" id="79078"/>
    <lineage>
        <taxon>Eukaryota</taxon>
        <taxon>Viridiplantae</taxon>
        <taxon>Streptophyta</taxon>
        <taxon>Embryophyta</taxon>
        <taxon>Tracheophyta</taxon>
        <taxon>Spermatophyta</taxon>
        <taxon>Magnoliopsida</taxon>
        <taxon>eudicotyledons</taxon>
        <taxon>Gunneridae</taxon>
        <taxon>Pentapetalae</taxon>
        <taxon>rosids</taxon>
        <taxon>fabids</taxon>
        <taxon>Fabales</taxon>
        <taxon>Fabaceae</taxon>
        <taxon>Papilionoideae</taxon>
        <taxon>50 kb inversion clade</taxon>
        <taxon>dalbergioids sensu lato</taxon>
        <taxon>Dalbergieae</taxon>
        <taxon>Pterocarpus clade</taxon>
        <taxon>Stylosanthes</taxon>
    </lineage>
</organism>
<dbReference type="EMBL" id="JASCZI010241695">
    <property type="protein sequence ID" value="MED6205076.1"/>
    <property type="molecule type" value="Genomic_DNA"/>
</dbReference>
<evidence type="ECO:0000313" key="2">
    <source>
        <dbReference type="EMBL" id="MED6205076.1"/>
    </source>
</evidence>
<proteinExistence type="predicted"/>